<evidence type="ECO:0000313" key="2">
    <source>
        <dbReference type="Proteomes" id="UP001207116"/>
    </source>
</evidence>
<evidence type="ECO:0000313" key="1">
    <source>
        <dbReference type="EMBL" id="MCX2719784.1"/>
    </source>
</evidence>
<organism evidence="1 2">
    <name type="scientific">Lentiprolixibacter aurantiacus</name>
    <dbReference type="NCBI Taxonomy" id="2993939"/>
    <lineage>
        <taxon>Bacteria</taxon>
        <taxon>Pseudomonadati</taxon>
        <taxon>Bacteroidota</taxon>
        <taxon>Flavobacteriia</taxon>
        <taxon>Flavobacteriales</taxon>
        <taxon>Flavobacteriaceae</taxon>
        <taxon>Lentiprolixibacter</taxon>
    </lineage>
</organism>
<dbReference type="AlphaFoldDB" id="A0AAE3MMU6"/>
<keyword evidence="2" id="KW-1185">Reference proteome</keyword>
<reference evidence="1" key="1">
    <citation type="submission" date="2022-11" db="EMBL/GenBank/DDBJ databases">
        <title>The characterization of three novel Bacteroidetes species and genomic analysis of their roles in tidal elemental geochemical cycles.</title>
        <authorList>
            <person name="Ma K.-J."/>
        </authorList>
    </citation>
    <scope>NUCLEOTIDE SEQUENCE</scope>
    <source>
        <strain evidence="1">M415</strain>
    </source>
</reference>
<sequence>MKRLAKYGVLLSLVFISGFLLYGCNDTAKASATEVKSSPDLTKPTAPPKANAISKEFKSYWYAGEAEVSSFELELLRYGELRKGHAVQVFVTEPFLAEEQVKANYSRADNIPVLKLNNVKKFLTGIYPYSIMTSTFSPVRQPDHALKVTNSVQEWCGQVYTQINNRDVFEVVSHSYFEGEADQSLSLEKAVLEDELWNLIRLRPETLPTGNFKAIPSLEYLRLNHKKITTYSVTAKRTFEDGRVNYMLNYPELGRSLQISYALEFPHQIEGWTESLGSRSGGNARTITSTARRIKTIKTPYWQKNSNRDVILRDSLGLPQ</sequence>
<proteinExistence type="predicted"/>
<comment type="caution">
    <text evidence="1">The sequence shown here is derived from an EMBL/GenBank/DDBJ whole genome shotgun (WGS) entry which is preliminary data.</text>
</comment>
<dbReference type="Proteomes" id="UP001207116">
    <property type="component" value="Unassembled WGS sequence"/>
</dbReference>
<gene>
    <name evidence="1" type="ORF">OO016_09230</name>
</gene>
<dbReference type="RefSeq" id="WP_266012802.1">
    <property type="nucleotide sequence ID" value="NZ_JAPFQP010000002.1"/>
</dbReference>
<dbReference type="PROSITE" id="PS51257">
    <property type="entry name" value="PROKAR_LIPOPROTEIN"/>
    <property type="match status" value="1"/>
</dbReference>
<dbReference type="EMBL" id="JAPFQP010000002">
    <property type="protein sequence ID" value="MCX2719784.1"/>
    <property type="molecule type" value="Genomic_DNA"/>
</dbReference>
<name>A0AAE3MMU6_9FLAO</name>
<protein>
    <submittedName>
        <fullName evidence="1">Septum formation inhibitor Maf</fullName>
    </submittedName>
</protein>
<accession>A0AAE3MMU6</accession>